<sequence>DKELHLARLSIKVKRKKKSEAIIDKELLKNGIRKSDEYENLSNKKQFIENFQKKWVNKTTIESIAQKLSCSVDQVLEMRCKYFLLENHIAKTDINNRSGLKYDFTIYHKVESLYNLIRSKFVEFPFYTSFFSGQYGNELRKKLDSLIEWFKFGKEYNQVEFDVFINDRQVNEINTKAYPVVNFKNLPKRIQDLNKELLNIINNTVSSYYRERLIEIINNVGVRKAKTPIIQYNTFIEIQPGYYRPKGHNIIADILQQIYLKPNSNVITKESCSPLSQIDYLFEVLVPETAVHLIMNDIKCTYEEAKKVIVQSIEYRNCINSEADEIIESD</sequence>
<dbReference type="Proteomes" id="UP000789920">
    <property type="component" value="Unassembled WGS sequence"/>
</dbReference>
<proteinExistence type="predicted"/>
<comment type="caution">
    <text evidence="1">The sequence shown here is derived from an EMBL/GenBank/DDBJ whole genome shotgun (WGS) entry which is preliminary data.</text>
</comment>
<accession>A0ACA9L015</accession>
<dbReference type="EMBL" id="CAJVQC010001859">
    <property type="protein sequence ID" value="CAG8501859.1"/>
    <property type="molecule type" value="Genomic_DNA"/>
</dbReference>
<evidence type="ECO:0000313" key="2">
    <source>
        <dbReference type="Proteomes" id="UP000789920"/>
    </source>
</evidence>
<feature type="non-terminal residue" evidence="1">
    <location>
        <position position="1"/>
    </location>
</feature>
<protein>
    <submittedName>
        <fullName evidence="1">7485_t:CDS:1</fullName>
    </submittedName>
</protein>
<name>A0ACA9L015_9GLOM</name>
<organism evidence="1 2">
    <name type="scientific">Racocetra persica</name>
    <dbReference type="NCBI Taxonomy" id="160502"/>
    <lineage>
        <taxon>Eukaryota</taxon>
        <taxon>Fungi</taxon>
        <taxon>Fungi incertae sedis</taxon>
        <taxon>Mucoromycota</taxon>
        <taxon>Glomeromycotina</taxon>
        <taxon>Glomeromycetes</taxon>
        <taxon>Diversisporales</taxon>
        <taxon>Gigasporaceae</taxon>
        <taxon>Racocetra</taxon>
    </lineage>
</organism>
<keyword evidence="2" id="KW-1185">Reference proteome</keyword>
<reference evidence="1" key="1">
    <citation type="submission" date="2021-06" db="EMBL/GenBank/DDBJ databases">
        <authorList>
            <person name="Kallberg Y."/>
            <person name="Tangrot J."/>
            <person name="Rosling A."/>
        </authorList>
    </citation>
    <scope>NUCLEOTIDE SEQUENCE</scope>
    <source>
        <strain evidence="1">MA461A</strain>
    </source>
</reference>
<evidence type="ECO:0000313" key="1">
    <source>
        <dbReference type="EMBL" id="CAG8501859.1"/>
    </source>
</evidence>
<gene>
    <name evidence="1" type="ORF">RPERSI_LOCUS1860</name>
</gene>